<evidence type="ECO:0000256" key="1">
    <source>
        <dbReference type="ARBA" id="ARBA00004442"/>
    </source>
</evidence>
<dbReference type="AlphaFoldDB" id="A0A6I4SYU4"/>
<evidence type="ECO:0000256" key="5">
    <source>
        <dbReference type="ARBA" id="ARBA00023237"/>
    </source>
</evidence>
<reference evidence="6 7" key="1">
    <citation type="submission" date="2019-12" db="EMBL/GenBank/DDBJ databases">
        <title>Genomic-based taxomic classification of the family Erythrobacteraceae.</title>
        <authorList>
            <person name="Xu L."/>
        </authorList>
    </citation>
    <scope>NUCLEOTIDE SEQUENCE [LARGE SCALE GENOMIC DNA]</scope>
    <source>
        <strain evidence="6 7">MCCC 1K01500</strain>
    </source>
</reference>
<evidence type="ECO:0000313" key="7">
    <source>
        <dbReference type="Proteomes" id="UP000433652"/>
    </source>
</evidence>
<dbReference type="PANTHER" id="PTHR38776">
    <property type="entry name" value="MLTA-INTERACTING PROTEIN-RELATED"/>
    <property type="match status" value="1"/>
</dbReference>
<dbReference type="Proteomes" id="UP000433652">
    <property type="component" value="Unassembled WGS sequence"/>
</dbReference>
<proteinExistence type="inferred from homology"/>
<evidence type="ECO:0000256" key="4">
    <source>
        <dbReference type="ARBA" id="ARBA00023136"/>
    </source>
</evidence>
<organism evidence="6 7">
    <name type="scientific">Croceibacterium salegens</name>
    <dbReference type="NCBI Taxonomy" id="1737568"/>
    <lineage>
        <taxon>Bacteria</taxon>
        <taxon>Pseudomonadati</taxon>
        <taxon>Pseudomonadota</taxon>
        <taxon>Alphaproteobacteria</taxon>
        <taxon>Sphingomonadales</taxon>
        <taxon>Erythrobacteraceae</taxon>
        <taxon>Croceibacterium</taxon>
    </lineage>
</organism>
<evidence type="ECO:0000313" key="6">
    <source>
        <dbReference type="EMBL" id="MXO61244.1"/>
    </source>
</evidence>
<name>A0A6I4SYU4_9SPHN</name>
<keyword evidence="3" id="KW-0732">Signal</keyword>
<dbReference type="OrthoDB" id="5462484at2"/>
<keyword evidence="7" id="KW-1185">Reference proteome</keyword>
<dbReference type="InterPro" id="IPR010583">
    <property type="entry name" value="MipA"/>
</dbReference>
<comment type="subcellular location">
    <subcellularLocation>
        <location evidence="1">Cell outer membrane</location>
    </subcellularLocation>
</comment>
<evidence type="ECO:0000256" key="3">
    <source>
        <dbReference type="ARBA" id="ARBA00022729"/>
    </source>
</evidence>
<dbReference type="RefSeq" id="WP_159798127.1">
    <property type="nucleotide sequence ID" value="NZ_WTYM01000059.1"/>
</dbReference>
<dbReference type="PANTHER" id="PTHR38776:SF1">
    <property type="entry name" value="MLTA-INTERACTING PROTEIN-RELATED"/>
    <property type="match status" value="1"/>
</dbReference>
<comment type="caution">
    <text evidence="6">The sequence shown here is derived from an EMBL/GenBank/DDBJ whole genome shotgun (WGS) entry which is preliminary data.</text>
</comment>
<accession>A0A6I4SYU4</accession>
<comment type="similarity">
    <text evidence="2">Belongs to the MipA/OmpV family.</text>
</comment>
<evidence type="ECO:0000256" key="2">
    <source>
        <dbReference type="ARBA" id="ARBA00005722"/>
    </source>
</evidence>
<sequence>MRRDPHLRTARFSYCAADECHGFRATSRREVTQCGGTQGLPACYLEHTTLPRGLRTKAREARTLIVSKFYQLPVAAAIAALFAAPASAEDKEPWRYRVGAGAQVKPQYPGADDVSVLPMFDIDRTRGDEPFEFEAADDSFGFNLVNSGGFEFGPAVSLVGKRKSKEVGTATPNVDRIIEVGAFANYWLGENFRLHSEVRRGVTGHEGWEVDGGADVVWRDGDKWLVSLGPRVTWADHKFHDAYFSVTPATSLATGLPVYEANGGLESYGATASGELALTQRWGLSLYAKYERLTGDAADSPIVRQYGSRDQFSGGLALSYTFGR</sequence>
<keyword evidence="4" id="KW-0472">Membrane</keyword>
<dbReference type="GO" id="GO:0009279">
    <property type="term" value="C:cell outer membrane"/>
    <property type="evidence" value="ECO:0007669"/>
    <property type="project" value="UniProtKB-SubCell"/>
</dbReference>
<evidence type="ECO:0008006" key="8">
    <source>
        <dbReference type="Google" id="ProtNLM"/>
    </source>
</evidence>
<dbReference type="EMBL" id="WTYM01000059">
    <property type="protein sequence ID" value="MXO61244.1"/>
    <property type="molecule type" value="Genomic_DNA"/>
</dbReference>
<gene>
    <name evidence="6" type="ORF">GRI89_16995</name>
</gene>
<dbReference type="Pfam" id="PF06629">
    <property type="entry name" value="MipA"/>
    <property type="match status" value="1"/>
</dbReference>
<protein>
    <recommendedName>
        <fullName evidence="8">MipA/OmpV family protein</fullName>
    </recommendedName>
</protein>
<keyword evidence="5" id="KW-0998">Cell outer membrane</keyword>